<dbReference type="Pfam" id="PF13531">
    <property type="entry name" value="SBP_bac_11"/>
    <property type="match status" value="1"/>
</dbReference>
<evidence type="ECO:0000256" key="1">
    <source>
        <dbReference type="ARBA" id="ARBA00009438"/>
    </source>
</evidence>
<dbReference type="EMBL" id="SHMP01000008">
    <property type="protein sequence ID" value="RZV06360.1"/>
    <property type="molecule type" value="Genomic_DNA"/>
</dbReference>
<dbReference type="CDD" id="cd13540">
    <property type="entry name" value="PBP2_ModA_WtpA"/>
    <property type="match status" value="1"/>
</dbReference>
<reference evidence="2 3" key="1">
    <citation type="submission" date="2019-02" db="EMBL/GenBank/DDBJ databases">
        <title>Genomic Encyclopedia of Archaeal and Bacterial Type Strains, Phase II (KMG-II): from individual species to whole genera.</title>
        <authorList>
            <person name="Goeker M."/>
        </authorList>
    </citation>
    <scope>NUCLEOTIDE SEQUENCE [LARGE SCALE GENOMIC DNA]</scope>
    <source>
        <strain evidence="2 3">DSM 18328</strain>
    </source>
</reference>
<dbReference type="RefSeq" id="WP_130501674.1">
    <property type="nucleotide sequence ID" value="NZ_SHMP01000008.1"/>
</dbReference>
<dbReference type="SUPFAM" id="SSF53850">
    <property type="entry name" value="Periplasmic binding protein-like II"/>
    <property type="match status" value="1"/>
</dbReference>
<dbReference type="PANTHER" id="PTHR30632">
    <property type="entry name" value="MOLYBDATE-BINDING PERIPLASMIC PROTEIN"/>
    <property type="match status" value="1"/>
</dbReference>
<comment type="caution">
    <text evidence="2">The sequence shown here is derived from an EMBL/GenBank/DDBJ whole genome shotgun (WGS) entry which is preliminary data.</text>
</comment>
<dbReference type="PANTHER" id="PTHR30632:SF16">
    <property type="entry name" value="MOLYBDATE_TUNGSTATE-BINDING PROTEIN WTPA"/>
    <property type="match status" value="1"/>
</dbReference>
<dbReference type="OrthoDB" id="7820at2157"/>
<dbReference type="GO" id="GO:0015689">
    <property type="term" value="P:molybdate ion transport"/>
    <property type="evidence" value="ECO:0007669"/>
    <property type="project" value="TreeGrafter"/>
</dbReference>
<dbReference type="Proteomes" id="UP000291097">
    <property type="component" value="Unassembled WGS sequence"/>
</dbReference>
<dbReference type="PROSITE" id="PS51257">
    <property type="entry name" value="PROKAR_LIPOPROTEIN"/>
    <property type="match status" value="1"/>
</dbReference>
<dbReference type="Gene3D" id="3.40.190.10">
    <property type="entry name" value="Periplasmic binding protein-like II"/>
    <property type="match status" value="2"/>
</dbReference>
<name>A0A482Y2B7_9EURY</name>
<dbReference type="InterPro" id="IPR050682">
    <property type="entry name" value="ModA/WtpA"/>
</dbReference>
<dbReference type="GO" id="GO:0030973">
    <property type="term" value="F:molybdate ion binding"/>
    <property type="evidence" value="ECO:0007669"/>
    <property type="project" value="TreeGrafter"/>
</dbReference>
<proteinExistence type="inferred from homology"/>
<comment type="similarity">
    <text evidence="1">Belongs to the bacterial solute-binding protein 1 family. WtpA subfamily.</text>
</comment>
<sequence>MAGDGLRSRRRSVLSATAVALSGVAGCSDTLHGTDGQSVTVSMLAAGSLNNALENGLRPSVDATVQIEAHGSAEVARLIAAGQKDPDLVSVADIALFDSPLQPDWFAEFATNSVVIAYNPNTDGGKQLADAGTENWYQPLLNGDITIGRTDPDLDPLGYRALFMLELATEHYGTDTNLRDAIPRTDQIYPETQLISQFETGSVDAAIAYRNMAVERGYDYIDLPAEIDLSEPSYTDTYESATYELPSGTVVSGGLISYGATIRNQSPAAVDVFTEHITGEYLNEFGFVVPDDYPRFTGNAPDEVTN</sequence>
<accession>A0A482Y2B7</accession>
<protein>
    <submittedName>
        <fullName evidence="2">Molybdate/tungstate transport system substrate-binding protein</fullName>
    </submittedName>
</protein>
<evidence type="ECO:0000313" key="3">
    <source>
        <dbReference type="Proteomes" id="UP000291097"/>
    </source>
</evidence>
<gene>
    <name evidence="2" type="ORF">BDK88_3911</name>
</gene>
<dbReference type="AlphaFoldDB" id="A0A482Y2B7"/>
<organism evidence="2 3">
    <name type="scientific">Natrinema hispanicum</name>
    <dbReference type="NCBI Taxonomy" id="392421"/>
    <lineage>
        <taxon>Archaea</taxon>
        <taxon>Methanobacteriati</taxon>
        <taxon>Methanobacteriota</taxon>
        <taxon>Stenosarchaea group</taxon>
        <taxon>Halobacteria</taxon>
        <taxon>Halobacteriales</taxon>
        <taxon>Natrialbaceae</taxon>
        <taxon>Natrinema</taxon>
    </lineage>
</organism>
<evidence type="ECO:0000313" key="2">
    <source>
        <dbReference type="EMBL" id="RZV06360.1"/>
    </source>
</evidence>